<evidence type="ECO:0000313" key="2">
    <source>
        <dbReference type="Proteomes" id="UP000219621"/>
    </source>
</evidence>
<protein>
    <submittedName>
        <fullName evidence="1">Uncharacterized protein</fullName>
    </submittedName>
</protein>
<proteinExistence type="predicted"/>
<keyword evidence="2" id="KW-1185">Reference proteome</keyword>
<reference evidence="2" key="1">
    <citation type="submission" date="2017-09" db="EMBL/GenBank/DDBJ databases">
        <authorList>
            <person name="Varghese N."/>
            <person name="Submissions S."/>
        </authorList>
    </citation>
    <scope>NUCLEOTIDE SEQUENCE [LARGE SCALE GENOMIC DNA]</scope>
    <source>
        <strain evidence="2">USBA 140</strain>
    </source>
</reference>
<dbReference type="EMBL" id="OCNJ01000006">
    <property type="protein sequence ID" value="SOD97269.1"/>
    <property type="molecule type" value="Genomic_DNA"/>
</dbReference>
<sequence>MPLPLAEDLLVLEALVRRGGDAEAIETAVRGKYCIAAG</sequence>
<dbReference type="AlphaFoldDB" id="A0A286GQA9"/>
<evidence type="ECO:0000313" key="1">
    <source>
        <dbReference type="EMBL" id="SOD97269.1"/>
    </source>
</evidence>
<organism evidence="1 2">
    <name type="scientific">Caenispirillum bisanense</name>
    <dbReference type="NCBI Taxonomy" id="414052"/>
    <lineage>
        <taxon>Bacteria</taxon>
        <taxon>Pseudomonadati</taxon>
        <taxon>Pseudomonadota</taxon>
        <taxon>Alphaproteobacteria</taxon>
        <taxon>Rhodospirillales</taxon>
        <taxon>Novispirillaceae</taxon>
        <taxon>Caenispirillum</taxon>
    </lineage>
</organism>
<dbReference type="Proteomes" id="UP000219621">
    <property type="component" value="Unassembled WGS sequence"/>
</dbReference>
<name>A0A286GQA9_9PROT</name>
<gene>
    <name evidence="1" type="ORF">SAMN05421508_106359</name>
</gene>
<accession>A0A286GQA9</accession>